<dbReference type="InterPro" id="IPR044837">
    <property type="entry name" value="REM16-like"/>
</dbReference>
<dbReference type="PROSITE" id="PS50863">
    <property type="entry name" value="B3"/>
    <property type="match status" value="1"/>
</dbReference>
<dbReference type="AlphaFoldDB" id="A0A2N9ELQ9"/>
<evidence type="ECO:0000256" key="6">
    <source>
        <dbReference type="SAM" id="MobiDB-lite"/>
    </source>
</evidence>
<feature type="compositionally biased region" description="Basic and acidic residues" evidence="6">
    <location>
        <begin position="193"/>
        <end position="208"/>
    </location>
</feature>
<feature type="compositionally biased region" description="Polar residues" evidence="6">
    <location>
        <begin position="242"/>
        <end position="251"/>
    </location>
</feature>
<evidence type="ECO:0000313" key="8">
    <source>
        <dbReference type="EMBL" id="SPC75738.1"/>
    </source>
</evidence>
<evidence type="ECO:0000256" key="4">
    <source>
        <dbReference type="ARBA" id="ARBA00023163"/>
    </source>
</evidence>
<dbReference type="InterPro" id="IPR015300">
    <property type="entry name" value="DNA-bd_pseudobarrel_sf"/>
</dbReference>
<feature type="compositionally biased region" description="Basic and acidic residues" evidence="6">
    <location>
        <begin position="336"/>
        <end position="348"/>
    </location>
</feature>
<dbReference type="PANTHER" id="PTHR31391:SF3">
    <property type="entry name" value="B3 DOMAIN-CONTAINING PROTEIN OS05G0481400"/>
    <property type="match status" value="1"/>
</dbReference>
<keyword evidence="5" id="KW-0539">Nucleus</keyword>
<proteinExistence type="predicted"/>
<dbReference type="PANTHER" id="PTHR31391">
    <property type="entry name" value="B3 DOMAIN-CONTAINING PROTEIN OS11G0197600-RELATED"/>
    <property type="match status" value="1"/>
</dbReference>
<evidence type="ECO:0000256" key="1">
    <source>
        <dbReference type="ARBA" id="ARBA00004123"/>
    </source>
</evidence>
<sequence>MLVIMLWDFSYLARPIEEVKAATQAERERAFEAAVEIQSNLESENPSFVKSMGLPSKFCEDHLPKTVLDMVLEDENGAEFDAIYIGKRAGLSGGWRAFALDHKLDDGDALVFELIEPARFKIYIVKASPLSNQEQIEDTVDKEVISATKKKSKAGMKLDLQPNQTRKSRRGMVHAGDDLESPQKLQPESETSSGERIEDTVDKEEISANKRKSKAGMKLDLQPTRKSRRGMVHASDDLESPQKLQPESETSSGERIEDTVDKEKISANKRKSKAGMKLDLQPTRKSRRGMVHANDDLESPQKLQPESETSSGDKSQDENPTEKNGFVSQNNQKKGKSADTSELKKVEIVEDSDGCAIQKPRKKPAPKLLRRKAY</sequence>
<dbReference type="CDD" id="cd10017">
    <property type="entry name" value="B3_DNA"/>
    <property type="match status" value="1"/>
</dbReference>
<accession>A0A2N9ELQ9</accession>
<feature type="compositionally biased region" description="Polar residues" evidence="6">
    <location>
        <begin position="183"/>
        <end position="192"/>
    </location>
</feature>
<dbReference type="GO" id="GO:0003677">
    <property type="term" value="F:DNA binding"/>
    <property type="evidence" value="ECO:0007669"/>
    <property type="project" value="UniProtKB-KW"/>
</dbReference>
<evidence type="ECO:0000256" key="5">
    <source>
        <dbReference type="ARBA" id="ARBA00023242"/>
    </source>
</evidence>
<comment type="subcellular location">
    <subcellularLocation>
        <location evidence="1">Nucleus</location>
    </subcellularLocation>
</comment>
<gene>
    <name evidence="8" type="ORF">FSB_LOCUS3620</name>
</gene>
<dbReference type="InterPro" id="IPR003340">
    <property type="entry name" value="B3_DNA-bd"/>
</dbReference>
<evidence type="ECO:0000259" key="7">
    <source>
        <dbReference type="PROSITE" id="PS50863"/>
    </source>
</evidence>
<reference evidence="8" key="1">
    <citation type="submission" date="2018-02" db="EMBL/GenBank/DDBJ databases">
        <authorList>
            <person name="Cohen D.B."/>
            <person name="Kent A.D."/>
        </authorList>
    </citation>
    <scope>NUCLEOTIDE SEQUENCE</scope>
</reference>
<protein>
    <recommendedName>
        <fullName evidence="7">TF-B3 domain-containing protein</fullName>
    </recommendedName>
</protein>
<feature type="compositionally biased region" description="Polar residues" evidence="6">
    <location>
        <begin position="301"/>
        <end position="313"/>
    </location>
</feature>
<feature type="compositionally biased region" description="Basic and acidic residues" evidence="6">
    <location>
        <begin position="252"/>
        <end position="266"/>
    </location>
</feature>
<feature type="region of interest" description="Disordered" evidence="6">
    <location>
        <begin position="151"/>
        <end position="374"/>
    </location>
</feature>
<keyword evidence="4" id="KW-0804">Transcription</keyword>
<dbReference type="GO" id="GO:0005634">
    <property type="term" value="C:nucleus"/>
    <property type="evidence" value="ECO:0007669"/>
    <property type="project" value="UniProtKB-SubCell"/>
</dbReference>
<dbReference type="Gene3D" id="2.40.330.10">
    <property type="entry name" value="DNA-binding pseudobarrel domain"/>
    <property type="match status" value="1"/>
</dbReference>
<organism evidence="8">
    <name type="scientific">Fagus sylvatica</name>
    <name type="common">Beechnut</name>
    <dbReference type="NCBI Taxonomy" id="28930"/>
    <lineage>
        <taxon>Eukaryota</taxon>
        <taxon>Viridiplantae</taxon>
        <taxon>Streptophyta</taxon>
        <taxon>Embryophyta</taxon>
        <taxon>Tracheophyta</taxon>
        <taxon>Spermatophyta</taxon>
        <taxon>Magnoliopsida</taxon>
        <taxon>eudicotyledons</taxon>
        <taxon>Gunneridae</taxon>
        <taxon>Pentapetalae</taxon>
        <taxon>rosids</taxon>
        <taxon>fabids</taxon>
        <taxon>Fagales</taxon>
        <taxon>Fagaceae</taxon>
        <taxon>Fagus</taxon>
    </lineage>
</organism>
<dbReference type="SMART" id="SM01019">
    <property type="entry name" value="B3"/>
    <property type="match status" value="1"/>
</dbReference>
<evidence type="ECO:0000256" key="3">
    <source>
        <dbReference type="ARBA" id="ARBA00023125"/>
    </source>
</evidence>
<evidence type="ECO:0000256" key="2">
    <source>
        <dbReference type="ARBA" id="ARBA00023015"/>
    </source>
</evidence>
<keyword evidence="2" id="KW-0805">Transcription regulation</keyword>
<dbReference type="Pfam" id="PF02362">
    <property type="entry name" value="B3"/>
    <property type="match status" value="1"/>
</dbReference>
<keyword evidence="3" id="KW-0238">DNA-binding</keyword>
<feature type="domain" description="TF-B3" evidence="7">
    <location>
        <begin position="37"/>
        <end position="128"/>
    </location>
</feature>
<dbReference type="SUPFAM" id="SSF101936">
    <property type="entry name" value="DNA-binding pseudobarrel domain"/>
    <property type="match status" value="1"/>
</dbReference>
<name>A0A2N9ELQ9_FAGSY</name>
<feature type="compositionally biased region" description="Basic residues" evidence="6">
    <location>
        <begin position="359"/>
        <end position="374"/>
    </location>
</feature>
<dbReference type="EMBL" id="OIVN01000178">
    <property type="protein sequence ID" value="SPC75738.1"/>
    <property type="molecule type" value="Genomic_DNA"/>
</dbReference>